<organism evidence="7 8">
    <name type="scientific">Porphyridium purpureum</name>
    <name type="common">Red alga</name>
    <name type="synonym">Porphyridium cruentum</name>
    <dbReference type="NCBI Taxonomy" id="35688"/>
    <lineage>
        <taxon>Eukaryota</taxon>
        <taxon>Rhodophyta</taxon>
        <taxon>Bangiophyceae</taxon>
        <taxon>Porphyridiales</taxon>
        <taxon>Porphyridiaceae</taxon>
        <taxon>Porphyridium</taxon>
    </lineage>
</organism>
<dbReference type="InterPro" id="IPR038765">
    <property type="entry name" value="Papain-like_cys_pep_sf"/>
</dbReference>
<evidence type="ECO:0000256" key="2">
    <source>
        <dbReference type="ARBA" id="ARBA00022670"/>
    </source>
</evidence>
<dbReference type="AlphaFoldDB" id="A0A5J4Z8W4"/>
<evidence type="ECO:0000313" key="8">
    <source>
        <dbReference type="Proteomes" id="UP000324585"/>
    </source>
</evidence>
<dbReference type="GO" id="GO:0005634">
    <property type="term" value="C:nucleus"/>
    <property type="evidence" value="ECO:0007669"/>
    <property type="project" value="TreeGrafter"/>
</dbReference>
<dbReference type="SUPFAM" id="SSF54001">
    <property type="entry name" value="Cysteine proteinases"/>
    <property type="match status" value="1"/>
</dbReference>
<dbReference type="GO" id="GO:0016926">
    <property type="term" value="P:protein desumoylation"/>
    <property type="evidence" value="ECO:0007669"/>
    <property type="project" value="TreeGrafter"/>
</dbReference>
<keyword evidence="3" id="KW-0378">Hydrolase</keyword>
<dbReference type="Proteomes" id="UP000324585">
    <property type="component" value="Unassembled WGS sequence"/>
</dbReference>
<gene>
    <name evidence="7" type="ORF">FVE85_7350</name>
</gene>
<dbReference type="InterPro" id="IPR003653">
    <property type="entry name" value="Peptidase_C48_C"/>
</dbReference>
<protein>
    <submittedName>
        <fullName evidence="7">Putative ubiquitin-like-specific protease 1B</fullName>
    </submittedName>
</protein>
<reference evidence="8" key="1">
    <citation type="journal article" date="2019" name="Nat. Commun.">
        <title>Expansion of phycobilisome linker gene families in mesophilic red algae.</title>
        <authorList>
            <person name="Lee J."/>
            <person name="Kim D."/>
            <person name="Bhattacharya D."/>
            <person name="Yoon H.S."/>
        </authorList>
    </citation>
    <scope>NUCLEOTIDE SEQUENCE [LARGE SCALE GENOMIC DNA]</scope>
    <source>
        <strain evidence="8">CCMP 1328</strain>
    </source>
</reference>
<dbReference type="PANTHER" id="PTHR12606:SF1">
    <property type="entry name" value="UBIQUITIN-LIKE-SPECIFIC PROTEASE 1A"/>
    <property type="match status" value="1"/>
</dbReference>
<dbReference type="Pfam" id="PF02902">
    <property type="entry name" value="Peptidase_C48"/>
    <property type="match status" value="1"/>
</dbReference>
<dbReference type="EMBL" id="VRMN01000001">
    <property type="protein sequence ID" value="KAA8499765.1"/>
    <property type="molecule type" value="Genomic_DNA"/>
</dbReference>
<evidence type="ECO:0000259" key="6">
    <source>
        <dbReference type="PROSITE" id="PS50600"/>
    </source>
</evidence>
<dbReference type="OrthoDB" id="1939479at2759"/>
<keyword evidence="8" id="KW-1185">Reference proteome</keyword>
<dbReference type="PROSITE" id="PS50600">
    <property type="entry name" value="ULP_PROTEASE"/>
    <property type="match status" value="1"/>
</dbReference>
<evidence type="ECO:0000313" key="7">
    <source>
        <dbReference type="EMBL" id="KAA8499765.1"/>
    </source>
</evidence>
<dbReference type="PANTHER" id="PTHR12606">
    <property type="entry name" value="SENTRIN/SUMO-SPECIFIC PROTEASE"/>
    <property type="match status" value="1"/>
</dbReference>
<evidence type="ECO:0000256" key="3">
    <source>
        <dbReference type="ARBA" id="ARBA00022801"/>
    </source>
</evidence>
<evidence type="ECO:0000256" key="4">
    <source>
        <dbReference type="ARBA" id="ARBA00022807"/>
    </source>
</evidence>
<evidence type="ECO:0000256" key="1">
    <source>
        <dbReference type="ARBA" id="ARBA00005234"/>
    </source>
</evidence>
<accession>A0A5J4Z8W4</accession>
<dbReference type="GO" id="GO:0016929">
    <property type="term" value="F:deSUMOylase activity"/>
    <property type="evidence" value="ECO:0007669"/>
    <property type="project" value="TreeGrafter"/>
</dbReference>
<feature type="domain" description="Ubiquitin-like protease family profile" evidence="6">
    <location>
        <begin position="384"/>
        <end position="554"/>
    </location>
</feature>
<comment type="similarity">
    <text evidence="1">Belongs to the peptidase C48 family.</text>
</comment>
<proteinExistence type="inferred from homology"/>
<feature type="region of interest" description="Disordered" evidence="5">
    <location>
        <begin position="43"/>
        <end position="71"/>
    </location>
</feature>
<sequence length="584" mass="66531">MDVDIDPAPSWDGMGSPSRFWERVERGMSRIWDSIKHRAPAQRLLDPSESLEQGPAGSETYILRPEPTRSGRDHMITTSTQSPVMITPLQPRRLDVGMGIAVGMPGERDLMDRYPGRQHPDPLRRPESPYLSVAFSGRFSGSKLEDYGRRRAPRASSSVLPVSITKVDTLRASTALAKSKRRRELGTDLATEGSVKRSRLDFSDSGVAMPSALKVTKQTVTPQRRVTGASALHGRSQDEILADMARHPLFRDKLEMRGLADLWRAYEGCEQRDREYVESIRRAEDTLTRIRAASHIYRMSIEMAHDLSADGSAYLLDEGAYVDIGDDDHDDDYEGAAENAEILKTVENPVQPLSPMLYKAQMRVLKHWARDSTSRQVLVEHRSIPIHGHDLARLRPGKWLNDEVINFYIEVLKDRQSRLGDAAKVKCHFFSTFMYAKLRTPRGYDYTAVQRWTRKIDVFALDRVLIPINIQNSHWALGMVDMVAKTVEYFDSLGFEQPEMTADILQWVVDEAEHKKQITLYTNDWTVIHHGDSVPQQTNTSDCGVFLCKFMDYLSLGKEFNFGAQHMPYFRRRLAHELLVKRVG</sequence>
<dbReference type="GO" id="GO:0006508">
    <property type="term" value="P:proteolysis"/>
    <property type="evidence" value="ECO:0007669"/>
    <property type="project" value="UniProtKB-KW"/>
</dbReference>
<keyword evidence="4" id="KW-0788">Thiol protease</keyword>
<evidence type="ECO:0000256" key="5">
    <source>
        <dbReference type="SAM" id="MobiDB-lite"/>
    </source>
</evidence>
<keyword evidence="2 7" id="KW-0645">Protease</keyword>
<dbReference type="Gene3D" id="3.40.395.10">
    <property type="entry name" value="Adenoviral Proteinase, Chain A"/>
    <property type="match status" value="1"/>
</dbReference>
<comment type="caution">
    <text evidence="7">The sequence shown here is derived from an EMBL/GenBank/DDBJ whole genome shotgun (WGS) entry which is preliminary data.</text>
</comment>
<name>A0A5J4Z8W4_PORPP</name>